<evidence type="ECO:0000313" key="6">
    <source>
        <dbReference type="Proteomes" id="UP001156441"/>
    </source>
</evidence>
<reference evidence="5 6" key="1">
    <citation type="submission" date="2021-02" db="EMBL/GenBank/DDBJ databases">
        <title>Actinophytocola xerophila sp. nov., isolated from soil of cotton cropping field.</title>
        <authorList>
            <person name="Huang R."/>
            <person name="Chen X."/>
            <person name="Ge X."/>
            <person name="Liu W."/>
        </authorList>
    </citation>
    <scope>NUCLEOTIDE SEQUENCE [LARGE SCALE GENOMIC DNA]</scope>
    <source>
        <strain evidence="5 6">S1-96</strain>
    </source>
</reference>
<dbReference type="PRINTS" id="PR00038">
    <property type="entry name" value="HTHLUXR"/>
</dbReference>
<comment type="caution">
    <text evidence="5">The sequence shown here is derived from an EMBL/GenBank/DDBJ whole genome shotgun (WGS) entry which is preliminary data.</text>
</comment>
<evidence type="ECO:0000313" key="5">
    <source>
        <dbReference type="EMBL" id="MCT2583154.1"/>
    </source>
</evidence>
<dbReference type="Pfam" id="PF00196">
    <property type="entry name" value="GerE"/>
    <property type="match status" value="1"/>
</dbReference>
<gene>
    <name evidence="5" type="ORF">JT362_08510</name>
</gene>
<dbReference type="EMBL" id="JAFFZE010000009">
    <property type="protein sequence ID" value="MCT2583154.1"/>
    <property type="molecule type" value="Genomic_DNA"/>
</dbReference>
<dbReference type="InterPro" id="IPR000792">
    <property type="entry name" value="Tscrpt_reg_LuxR_C"/>
</dbReference>
<dbReference type="PROSITE" id="PS50043">
    <property type="entry name" value="HTH_LUXR_2"/>
    <property type="match status" value="1"/>
</dbReference>
<dbReference type="InterPro" id="IPR036388">
    <property type="entry name" value="WH-like_DNA-bd_sf"/>
</dbReference>
<feature type="domain" description="HTH luxR-type" evidence="4">
    <location>
        <begin position="148"/>
        <end position="215"/>
    </location>
</feature>
<evidence type="ECO:0000256" key="3">
    <source>
        <dbReference type="ARBA" id="ARBA00023163"/>
    </source>
</evidence>
<dbReference type="InterPro" id="IPR016032">
    <property type="entry name" value="Sig_transdc_resp-reg_C-effctor"/>
</dbReference>
<dbReference type="SMART" id="SM00421">
    <property type="entry name" value="HTH_LUXR"/>
    <property type="match status" value="1"/>
</dbReference>
<dbReference type="SUPFAM" id="SSF46894">
    <property type="entry name" value="C-terminal effector domain of the bipartite response regulators"/>
    <property type="match status" value="1"/>
</dbReference>
<proteinExistence type="predicted"/>
<dbReference type="Gene3D" id="1.10.10.10">
    <property type="entry name" value="Winged helix-like DNA-binding domain superfamily/Winged helix DNA-binding domain"/>
    <property type="match status" value="1"/>
</dbReference>
<evidence type="ECO:0000259" key="4">
    <source>
        <dbReference type="PROSITE" id="PS50043"/>
    </source>
</evidence>
<accession>A0ABT2J5L8</accession>
<organism evidence="5 6">
    <name type="scientific">Actinophytocola gossypii</name>
    <dbReference type="NCBI Taxonomy" id="2812003"/>
    <lineage>
        <taxon>Bacteria</taxon>
        <taxon>Bacillati</taxon>
        <taxon>Actinomycetota</taxon>
        <taxon>Actinomycetes</taxon>
        <taxon>Pseudonocardiales</taxon>
        <taxon>Pseudonocardiaceae</taxon>
    </lineage>
</organism>
<dbReference type="RefSeq" id="WP_260190531.1">
    <property type="nucleotide sequence ID" value="NZ_JAFFZE010000009.1"/>
</dbReference>
<keyword evidence="2" id="KW-0238">DNA-binding</keyword>
<evidence type="ECO:0000256" key="2">
    <source>
        <dbReference type="ARBA" id="ARBA00023125"/>
    </source>
</evidence>
<name>A0ABT2J5L8_9PSEU</name>
<protein>
    <submittedName>
        <fullName evidence="5">Response regulator transcription factor</fullName>
    </submittedName>
</protein>
<keyword evidence="1" id="KW-0805">Transcription regulation</keyword>
<sequence length="217" mass="23570">MPSVLCDEIGTRGPVRVAVHASDVFTHVGISRYLETRRDVELLPPDQRRDADVVVLAPARVTPGALAELRAGDQAAVLLVDEVSEADLLAAVEARVTAVLPRDSAMDERLARSIVAAARRTTGTAAAPSDLPGELRGRIDELRKDGVPPRRLETGGLSPREVEVLRLMSEGFDTGEIAQRLCYSERTVKNIIHGMTSRLRLRNRPHAVAYAMRAGVI</sequence>
<dbReference type="PANTHER" id="PTHR44688:SF16">
    <property type="entry name" value="DNA-BINDING TRANSCRIPTIONAL ACTIVATOR DEVR_DOSR"/>
    <property type="match status" value="1"/>
</dbReference>
<keyword evidence="6" id="KW-1185">Reference proteome</keyword>
<dbReference type="Proteomes" id="UP001156441">
    <property type="component" value="Unassembled WGS sequence"/>
</dbReference>
<dbReference type="CDD" id="cd06170">
    <property type="entry name" value="LuxR_C_like"/>
    <property type="match status" value="1"/>
</dbReference>
<keyword evidence="3" id="KW-0804">Transcription</keyword>
<evidence type="ECO:0000256" key="1">
    <source>
        <dbReference type="ARBA" id="ARBA00023015"/>
    </source>
</evidence>
<dbReference type="PANTHER" id="PTHR44688">
    <property type="entry name" value="DNA-BINDING TRANSCRIPTIONAL ACTIVATOR DEVR_DOSR"/>
    <property type="match status" value="1"/>
</dbReference>